<dbReference type="Proteomes" id="UP001602119">
    <property type="component" value="Unassembled WGS sequence"/>
</dbReference>
<reference evidence="2 3" key="1">
    <citation type="submission" date="2024-10" db="EMBL/GenBank/DDBJ databases">
        <title>The Natural Products Discovery Center: Release of the First 8490 Sequenced Strains for Exploring Actinobacteria Biosynthetic Diversity.</title>
        <authorList>
            <person name="Kalkreuter E."/>
            <person name="Kautsar S.A."/>
            <person name="Yang D."/>
            <person name="Bader C.D."/>
            <person name="Teijaro C.N."/>
            <person name="Fluegel L."/>
            <person name="Davis C.M."/>
            <person name="Simpson J.R."/>
            <person name="Lauterbach L."/>
            <person name="Steele A.D."/>
            <person name="Gui C."/>
            <person name="Meng S."/>
            <person name="Li G."/>
            <person name="Viehrig K."/>
            <person name="Ye F."/>
            <person name="Su P."/>
            <person name="Kiefer A.F."/>
            <person name="Nichols A."/>
            <person name="Cepeda A.J."/>
            <person name="Yan W."/>
            <person name="Fan B."/>
            <person name="Jiang Y."/>
            <person name="Adhikari A."/>
            <person name="Zheng C.-J."/>
            <person name="Schuster L."/>
            <person name="Cowan T.M."/>
            <person name="Smanski M.J."/>
            <person name="Chevrette M.G."/>
            <person name="De Carvalho L.P.S."/>
            <person name="Shen B."/>
        </authorList>
    </citation>
    <scope>NUCLEOTIDE SEQUENCE [LARGE SCALE GENOMIC DNA]</scope>
    <source>
        <strain evidence="2 3">NPDC001281</strain>
    </source>
</reference>
<keyword evidence="3" id="KW-1185">Reference proteome</keyword>
<accession>A0ABW6V643</accession>
<evidence type="ECO:0008006" key="4">
    <source>
        <dbReference type="Google" id="ProtNLM"/>
    </source>
</evidence>
<name>A0ABW6V643_MICFU</name>
<keyword evidence="1" id="KW-0732">Signal</keyword>
<gene>
    <name evidence="2" type="ORF">ACFY05_18235</name>
</gene>
<comment type="caution">
    <text evidence="2">The sequence shown here is derived from an EMBL/GenBank/DDBJ whole genome shotgun (WGS) entry which is preliminary data.</text>
</comment>
<evidence type="ECO:0000313" key="2">
    <source>
        <dbReference type="EMBL" id="MFF4774792.1"/>
    </source>
</evidence>
<proteinExistence type="predicted"/>
<protein>
    <recommendedName>
        <fullName evidence="4">Exo-alpha-sialidase</fullName>
    </recommendedName>
</protein>
<dbReference type="RefSeq" id="WP_387343097.1">
    <property type="nucleotide sequence ID" value="NZ_JBIAXI010000010.1"/>
</dbReference>
<organism evidence="2 3">
    <name type="scientific">Microtetraspora fusca</name>
    <dbReference type="NCBI Taxonomy" id="1997"/>
    <lineage>
        <taxon>Bacteria</taxon>
        <taxon>Bacillati</taxon>
        <taxon>Actinomycetota</taxon>
        <taxon>Actinomycetes</taxon>
        <taxon>Streptosporangiales</taxon>
        <taxon>Streptosporangiaceae</taxon>
        <taxon>Microtetraspora</taxon>
    </lineage>
</organism>
<feature type="chain" id="PRO_5046559415" description="Exo-alpha-sialidase" evidence="1">
    <location>
        <begin position="26"/>
        <end position="375"/>
    </location>
</feature>
<feature type="signal peptide" evidence="1">
    <location>
        <begin position="1"/>
        <end position="25"/>
    </location>
</feature>
<evidence type="ECO:0000313" key="3">
    <source>
        <dbReference type="Proteomes" id="UP001602119"/>
    </source>
</evidence>
<sequence>MTRAALALVLPIAAASMINGGVAEAAAPQWRVVPGTTLGPHGSGLVEVAATGPRDAWAVGYACTVEKHVPCPAIARWNGVQWKNATMPAYRYPAGYDTDIYTFDAVSAASRDDVWVVGNGSRVRVGHWNGGSWRMYQPFGLAENYRLSDVEVARERVWFAGTTNDDRGIILSWNGRTGFTSESIQNGGFAAVSARSRTGEIWAVGHSLNTDGPLVVRGTGKAGAMDWRAISVPATPEGSLTQVWPVSADDVWAIGHIGPGARADLTMSQPLVLHYDGRSWSRVPLPVKKGRLTGITADASGGIWVAGIDASHPKQPLFLRQSRGRWTATYGPDFRFGEVYSVSITRIPGSNGMWAVGRNGDGDRDGEKTTILRYG</sequence>
<dbReference type="EMBL" id="JBIAXI010000010">
    <property type="protein sequence ID" value="MFF4774792.1"/>
    <property type="molecule type" value="Genomic_DNA"/>
</dbReference>
<evidence type="ECO:0000256" key="1">
    <source>
        <dbReference type="SAM" id="SignalP"/>
    </source>
</evidence>